<dbReference type="RefSeq" id="XP_019723852.1">
    <property type="nucleotide sequence ID" value="XM_019868293.1"/>
</dbReference>
<feature type="repeat" description="ANK" evidence="1">
    <location>
        <begin position="168"/>
        <end position="200"/>
    </location>
</feature>
<dbReference type="GO" id="GO:0019902">
    <property type="term" value="F:phosphatase binding"/>
    <property type="evidence" value="ECO:0007669"/>
    <property type="project" value="TreeGrafter"/>
</dbReference>
<evidence type="ECO:0000313" key="3">
    <source>
        <dbReference type="Ensembl" id="ENSHCOP00000012089.1"/>
    </source>
</evidence>
<dbReference type="AlphaFoldDB" id="A0A3Q2Y3I3"/>
<dbReference type="Gene3D" id="1.25.40.20">
    <property type="entry name" value="Ankyrin repeat-containing domain"/>
    <property type="match status" value="1"/>
</dbReference>
<dbReference type="Pfam" id="PF12796">
    <property type="entry name" value="Ank_2"/>
    <property type="match status" value="1"/>
</dbReference>
<dbReference type="Ensembl" id="ENSHCOT00000019010.1">
    <property type="protein sequence ID" value="ENSHCOP00000012089.1"/>
    <property type="gene ID" value="ENSHCOG00000015059.1"/>
</dbReference>
<dbReference type="GeneID" id="109514874"/>
<dbReference type="InterPro" id="IPR036770">
    <property type="entry name" value="Ankyrin_rpt-contain_sf"/>
</dbReference>
<dbReference type="PANTHER" id="PTHR46899">
    <property type="entry name" value="PROTEIN PHOSPHATASE 1 REGULATORY SUBUNIT 27"/>
    <property type="match status" value="1"/>
</dbReference>
<dbReference type="Proteomes" id="UP000264820">
    <property type="component" value="Unplaced"/>
</dbReference>
<evidence type="ECO:0000313" key="4">
    <source>
        <dbReference type="Proteomes" id="UP000264820"/>
    </source>
</evidence>
<dbReference type="CTD" id="100332066"/>
<feature type="repeat" description="ANK" evidence="1">
    <location>
        <begin position="135"/>
        <end position="167"/>
    </location>
</feature>
<protein>
    <submittedName>
        <fullName evidence="3">Protein phosphatase 1 regulatory subunit 27</fullName>
    </submittedName>
</protein>
<dbReference type="PANTHER" id="PTHR46899:SF2">
    <property type="entry name" value="PROTEIN PHOSPHATASE 1 REGULATORY SUBUNIT 27-LIKE"/>
    <property type="match status" value="1"/>
</dbReference>
<reference evidence="3" key="2">
    <citation type="submission" date="2025-09" db="UniProtKB">
        <authorList>
            <consortium name="Ensembl"/>
        </authorList>
    </citation>
    <scope>IDENTIFICATION</scope>
</reference>
<dbReference type="SUPFAM" id="SSF48403">
    <property type="entry name" value="Ankyrin repeat"/>
    <property type="match status" value="1"/>
</dbReference>
<evidence type="ECO:0000256" key="1">
    <source>
        <dbReference type="PROSITE-ProRule" id="PRU00023"/>
    </source>
</evidence>
<feature type="compositionally biased region" description="Polar residues" evidence="2">
    <location>
        <begin position="62"/>
        <end position="78"/>
    </location>
</feature>
<keyword evidence="4" id="KW-1185">Reference proteome</keyword>
<dbReference type="OrthoDB" id="71307at2759"/>
<evidence type="ECO:0000256" key="2">
    <source>
        <dbReference type="SAM" id="MobiDB-lite"/>
    </source>
</evidence>
<dbReference type="InterPro" id="IPR002110">
    <property type="entry name" value="Ankyrin_rpt"/>
</dbReference>
<dbReference type="PROSITE" id="PS50088">
    <property type="entry name" value="ANK_REPEAT"/>
    <property type="match status" value="2"/>
</dbReference>
<keyword evidence="1" id="KW-0040">ANK repeat</keyword>
<organism evidence="3 4">
    <name type="scientific">Hippocampus comes</name>
    <name type="common">Tiger tail seahorse</name>
    <dbReference type="NCBI Taxonomy" id="109280"/>
    <lineage>
        <taxon>Eukaryota</taxon>
        <taxon>Metazoa</taxon>
        <taxon>Chordata</taxon>
        <taxon>Craniata</taxon>
        <taxon>Vertebrata</taxon>
        <taxon>Euteleostomi</taxon>
        <taxon>Actinopterygii</taxon>
        <taxon>Neopterygii</taxon>
        <taxon>Teleostei</taxon>
        <taxon>Neoteleostei</taxon>
        <taxon>Acanthomorphata</taxon>
        <taxon>Syngnathiaria</taxon>
        <taxon>Syngnathiformes</taxon>
        <taxon>Syngnathoidei</taxon>
        <taxon>Syngnathidae</taxon>
        <taxon>Hippocampus</taxon>
    </lineage>
</organism>
<proteinExistence type="predicted"/>
<dbReference type="STRING" id="109280.ENSHCOP00000012089"/>
<dbReference type="InterPro" id="IPR053080">
    <property type="entry name" value="PP1_regulatory_subunit_27"/>
</dbReference>
<dbReference type="PROSITE" id="PS50297">
    <property type="entry name" value="ANK_REP_REGION"/>
    <property type="match status" value="2"/>
</dbReference>
<accession>A0A3Q2Y3I3</accession>
<dbReference type="KEGG" id="hcq:109514874"/>
<dbReference type="OMA" id="YHTPTYY"/>
<dbReference type="GeneTree" id="ENSGT00940000159603"/>
<sequence>MKYNYHIPVSTYSRHSQYTPTYHAPTHYASSHYTPSYISTSRYTPSQYSGTHYTPSHYTPSYKSTSTYLPSQYSSSRRTQARENPAPVRSITPSKRTVHFPNEIIFQDVVRCGELEQIGRFIRTRKVCVETLFPSGMAALHEAVLAGNLEAVKLLLKYGADVNQRDEDGWTPLHMACSDGFPEIASYLLSLGANTEAENESGEKPVDLIDPDCTELSKLFKAGCI</sequence>
<feature type="region of interest" description="Disordered" evidence="2">
    <location>
        <begin position="62"/>
        <end position="93"/>
    </location>
</feature>
<reference evidence="3" key="1">
    <citation type="submission" date="2025-08" db="UniProtKB">
        <authorList>
            <consortium name="Ensembl"/>
        </authorList>
    </citation>
    <scope>IDENTIFICATION</scope>
</reference>
<dbReference type="SMART" id="SM00248">
    <property type="entry name" value="ANK"/>
    <property type="match status" value="2"/>
</dbReference>
<name>A0A3Q2Y3I3_HIPCM</name>